<name>A0A1Y2LHT8_EPING</name>
<organism evidence="1 2">
    <name type="scientific">Epicoccum nigrum</name>
    <name type="common">Soil fungus</name>
    <name type="synonym">Epicoccum purpurascens</name>
    <dbReference type="NCBI Taxonomy" id="105696"/>
    <lineage>
        <taxon>Eukaryota</taxon>
        <taxon>Fungi</taxon>
        <taxon>Dikarya</taxon>
        <taxon>Ascomycota</taxon>
        <taxon>Pezizomycotina</taxon>
        <taxon>Dothideomycetes</taxon>
        <taxon>Pleosporomycetidae</taxon>
        <taxon>Pleosporales</taxon>
        <taxon>Pleosporineae</taxon>
        <taxon>Didymellaceae</taxon>
        <taxon>Epicoccum</taxon>
    </lineage>
</organism>
<dbReference type="InParanoid" id="A0A1Y2LHT8"/>
<gene>
    <name evidence="1" type="ORF">B5807_11861</name>
</gene>
<sequence>MSLDAIRSRLSADEFSASIDEVNTSLPSSITLIWARGGSNTSTLNAILSTIGVSLTHLALHRGNLTDALTQREDALNQTDADTLVSLLAAAPKLTKLELTFAGYAPENVTYAPPLEGLQTTAANFCAAALGDTVFPSPAKLGKLAAETGKLQRLYLAANIDAEAVKKLVHAN</sequence>
<evidence type="ECO:0000313" key="1">
    <source>
        <dbReference type="EMBL" id="OSS43514.1"/>
    </source>
</evidence>
<dbReference type="Proteomes" id="UP000193240">
    <property type="component" value="Unassembled WGS sequence"/>
</dbReference>
<dbReference type="OMA" id="PSITLIW"/>
<proteinExistence type="predicted"/>
<dbReference type="EMBL" id="KZ107864">
    <property type="protein sequence ID" value="OSS43514.1"/>
    <property type="molecule type" value="Genomic_DNA"/>
</dbReference>
<accession>A0A1Y2LHT8</accession>
<reference evidence="1 2" key="1">
    <citation type="journal article" date="2017" name="Genome Announc.">
        <title>Genome sequence of the saprophytic ascomycete Epicoccum nigrum ICMP 19927 strain isolated from New Zealand.</title>
        <authorList>
            <person name="Fokin M."/>
            <person name="Fleetwood D."/>
            <person name="Weir B.S."/>
            <person name="Villas-Boas S.G."/>
        </authorList>
    </citation>
    <scope>NUCLEOTIDE SEQUENCE [LARGE SCALE GENOMIC DNA]</scope>
    <source>
        <strain evidence="1 2">ICMP 19927</strain>
    </source>
</reference>
<evidence type="ECO:0000313" key="2">
    <source>
        <dbReference type="Proteomes" id="UP000193240"/>
    </source>
</evidence>
<keyword evidence="2" id="KW-1185">Reference proteome</keyword>
<protein>
    <submittedName>
        <fullName evidence="1">Uncharacterized protein</fullName>
    </submittedName>
</protein>
<dbReference type="AlphaFoldDB" id="A0A1Y2LHT8"/>